<organism evidence="1">
    <name type="scientific">Pararge aegeria</name>
    <name type="common">speckled wood butterfly</name>
    <dbReference type="NCBI Taxonomy" id="116150"/>
    <lineage>
        <taxon>Eukaryota</taxon>
        <taxon>Metazoa</taxon>
        <taxon>Ecdysozoa</taxon>
        <taxon>Arthropoda</taxon>
        <taxon>Hexapoda</taxon>
        <taxon>Insecta</taxon>
        <taxon>Pterygota</taxon>
        <taxon>Neoptera</taxon>
        <taxon>Endopterygota</taxon>
        <taxon>Lepidoptera</taxon>
        <taxon>Glossata</taxon>
        <taxon>Ditrysia</taxon>
        <taxon>Papilionoidea</taxon>
        <taxon>Nymphalidae</taxon>
        <taxon>Satyrinae</taxon>
        <taxon>Satyrini</taxon>
        <taxon>Parargina</taxon>
        <taxon>Pararge</taxon>
    </lineage>
</organism>
<proteinExistence type="predicted"/>
<name>S4PD73_9NEOP</name>
<reference evidence="1" key="1">
    <citation type="journal article" date="2013" name="BMC Genomics">
        <title>Unscrambling butterfly oogenesis.</title>
        <authorList>
            <person name="Carter J.M."/>
            <person name="Baker S.C."/>
            <person name="Pink R."/>
            <person name="Carter D.R."/>
            <person name="Collins A."/>
            <person name="Tomlin J."/>
            <person name="Gibbs M."/>
            <person name="Breuker C.J."/>
        </authorList>
    </citation>
    <scope>NUCLEOTIDE SEQUENCE</scope>
    <source>
        <tissue evidence="1">Ovary</tissue>
    </source>
</reference>
<dbReference type="AlphaFoldDB" id="S4PD73"/>
<accession>S4PD73</accession>
<dbReference type="EMBL" id="GAIX01007630">
    <property type="protein sequence ID" value="JAA84930.1"/>
    <property type="molecule type" value="Transcribed_RNA"/>
</dbReference>
<evidence type="ECO:0000313" key="1">
    <source>
        <dbReference type="EMBL" id="JAA84930.1"/>
    </source>
</evidence>
<feature type="non-terminal residue" evidence="1">
    <location>
        <position position="1"/>
    </location>
</feature>
<protein>
    <submittedName>
        <fullName evidence="1">Uncharacterized protein</fullName>
    </submittedName>
</protein>
<sequence length="69" mass="8183">HLTYPAHHTRLDQVTVLKNLHPLNLTPKLLVVWKHRIQMNFTLTFLKNMNMWSLLNLETCNTSKTFIIV</sequence>
<reference evidence="1" key="2">
    <citation type="submission" date="2013-05" db="EMBL/GenBank/DDBJ databases">
        <authorList>
            <person name="Carter J.-M."/>
            <person name="Baker S.C."/>
            <person name="Pink R."/>
            <person name="Carter D.R.F."/>
            <person name="Collins A."/>
            <person name="Tomlin J."/>
            <person name="Gibbs M."/>
            <person name="Breuker C.J."/>
        </authorList>
    </citation>
    <scope>NUCLEOTIDE SEQUENCE</scope>
    <source>
        <tissue evidence="1">Ovary</tissue>
    </source>
</reference>